<sequence>MNKNMTIETYNYNNLQLQQELFFFLFRQVGRQQDKSGQEQQQPRKHEQLGQLSFGQQQLFEQHDPSQHLEPVQLQLVQLQHLGFLRWHEQLDRQQQKKLARLKHGIPQLQRVI</sequence>
<comment type="caution">
    <text evidence="1">The sequence shown here is derived from an EMBL/GenBank/DDBJ whole genome shotgun (WGS) entry which is preliminary data.</text>
</comment>
<dbReference type="EMBL" id="QGKV02000832">
    <property type="protein sequence ID" value="KAF3542591.1"/>
    <property type="molecule type" value="Genomic_DNA"/>
</dbReference>
<reference evidence="1 2" key="1">
    <citation type="journal article" date="2020" name="BMC Genomics">
        <title>Intraspecific diversification of the crop wild relative Brassica cretica Lam. using demographic model selection.</title>
        <authorList>
            <person name="Kioukis A."/>
            <person name="Michalopoulou V.A."/>
            <person name="Briers L."/>
            <person name="Pirintsos S."/>
            <person name="Studholme D.J."/>
            <person name="Pavlidis P."/>
            <person name="Sarris P.F."/>
        </authorList>
    </citation>
    <scope>NUCLEOTIDE SEQUENCE [LARGE SCALE GENOMIC DNA]</scope>
    <source>
        <strain evidence="2">cv. PFS-1207/04</strain>
    </source>
</reference>
<gene>
    <name evidence="1" type="ORF">DY000_02000914</name>
</gene>
<accession>A0ABQ7BT12</accession>
<name>A0ABQ7BT12_BRACR</name>
<proteinExistence type="predicted"/>
<protein>
    <submittedName>
        <fullName evidence="1">Uncharacterized protein</fullName>
    </submittedName>
</protein>
<evidence type="ECO:0000313" key="2">
    <source>
        <dbReference type="Proteomes" id="UP000266723"/>
    </source>
</evidence>
<dbReference type="Proteomes" id="UP000266723">
    <property type="component" value="Unassembled WGS sequence"/>
</dbReference>
<organism evidence="1 2">
    <name type="scientific">Brassica cretica</name>
    <name type="common">Mustard</name>
    <dbReference type="NCBI Taxonomy" id="69181"/>
    <lineage>
        <taxon>Eukaryota</taxon>
        <taxon>Viridiplantae</taxon>
        <taxon>Streptophyta</taxon>
        <taxon>Embryophyta</taxon>
        <taxon>Tracheophyta</taxon>
        <taxon>Spermatophyta</taxon>
        <taxon>Magnoliopsida</taxon>
        <taxon>eudicotyledons</taxon>
        <taxon>Gunneridae</taxon>
        <taxon>Pentapetalae</taxon>
        <taxon>rosids</taxon>
        <taxon>malvids</taxon>
        <taxon>Brassicales</taxon>
        <taxon>Brassicaceae</taxon>
        <taxon>Brassiceae</taxon>
        <taxon>Brassica</taxon>
    </lineage>
</organism>
<keyword evidence="2" id="KW-1185">Reference proteome</keyword>
<evidence type="ECO:0000313" key="1">
    <source>
        <dbReference type="EMBL" id="KAF3542591.1"/>
    </source>
</evidence>